<proteinExistence type="predicted"/>
<dbReference type="AlphaFoldDB" id="A0AAD5P715"/>
<feature type="compositionally biased region" description="Basic residues" evidence="1">
    <location>
        <begin position="83"/>
        <end position="108"/>
    </location>
</feature>
<reference evidence="2" key="2">
    <citation type="submission" date="2023-02" db="EMBL/GenBank/DDBJ databases">
        <authorList>
            <consortium name="DOE Joint Genome Institute"/>
            <person name="Mondo S.J."/>
            <person name="Chang Y."/>
            <person name="Wang Y."/>
            <person name="Ahrendt S."/>
            <person name="Andreopoulos W."/>
            <person name="Barry K."/>
            <person name="Beard J."/>
            <person name="Benny G.L."/>
            <person name="Blankenship S."/>
            <person name="Bonito G."/>
            <person name="Cuomo C."/>
            <person name="Desiro A."/>
            <person name="Gervers K.A."/>
            <person name="Hundley H."/>
            <person name="Kuo A."/>
            <person name="LaButti K."/>
            <person name="Lang B.F."/>
            <person name="Lipzen A."/>
            <person name="O'Donnell K."/>
            <person name="Pangilinan J."/>
            <person name="Reynolds N."/>
            <person name="Sandor L."/>
            <person name="Smith M.W."/>
            <person name="Tsang A."/>
            <person name="Grigoriev I.V."/>
            <person name="Stajich J.E."/>
            <person name="Spatafora J.W."/>
        </authorList>
    </citation>
    <scope>NUCLEOTIDE SEQUENCE</scope>
    <source>
        <strain evidence="2">RSA 2281</strain>
    </source>
</reference>
<feature type="region of interest" description="Disordered" evidence="1">
    <location>
        <begin position="72"/>
        <end position="116"/>
    </location>
</feature>
<evidence type="ECO:0000313" key="2">
    <source>
        <dbReference type="EMBL" id="KAI9243210.1"/>
    </source>
</evidence>
<dbReference type="Proteomes" id="UP001209540">
    <property type="component" value="Unassembled WGS sequence"/>
</dbReference>
<dbReference type="EMBL" id="JAIXMP010000084">
    <property type="protein sequence ID" value="KAI9243210.1"/>
    <property type="molecule type" value="Genomic_DNA"/>
</dbReference>
<keyword evidence="3" id="KW-1185">Reference proteome</keyword>
<reference evidence="2" key="1">
    <citation type="journal article" date="2022" name="IScience">
        <title>Evolution of zygomycete secretomes and the origins of terrestrial fungal ecologies.</title>
        <authorList>
            <person name="Chang Y."/>
            <person name="Wang Y."/>
            <person name="Mondo S."/>
            <person name="Ahrendt S."/>
            <person name="Andreopoulos W."/>
            <person name="Barry K."/>
            <person name="Beard J."/>
            <person name="Benny G.L."/>
            <person name="Blankenship S."/>
            <person name="Bonito G."/>
            <person name="Cuomo C."/>
            <person name="Desiro A."/>
            <person name="Gervers K.A."/>
            <person name="Hundley H."/>
            <person name="Kuo A."/>
            <person name="LaButti K."/>
            <person name="Lang B.F."/>
            <person name="Lipzen A."/>
            <person name="O'Donnell K."/>
            <person name="Pangilinan J."/>
            <person name="Reynolds N."/>
            <person name="Sandor L."/>
            <person name="Smith M.E."/>
            <person name="Tsang A."/>
            <person name="Grigoriev I.V."/>
            <person name="Stajich J.E."/>
            <person name="Spatafora J.W."/>
        </authorList>
    </citation>
    <scope>NUCLEOTIDE SEQUENCE</scope>
    <source>
        <strain evidence="2">RSA 2281</strain>
    </source>
</reference>
<evidence type="ECO:0000256" key="1">
    <source>
        <dbReference type="SAM" id="MobiDB-lite"/>
    </source>
</evidence>
<organism evidence="2 3">
    <name type="scientific">Phascolomyces articulosus</name>
    <dbReference type="NCBI Taxonomy" id="60185"/>
    <lineage>
        <taxon>Eukaryota</taxon>
        <taxon>Fungi</taxon>
        <taxon>Fungi incertae sedis</taxon>
        <taxon>Mucoromycota</taxon>
        <taxon>Mucoromycotina</taxon>
        <taxon>Mucoromycetes</taxon>
        <taxon>Mucorales</taxon>
        <taxon>Lichtheimiaceae</taxon>
        <taxon>Phascolomyces</taxon>
    </lineage>
</organism>
<evidence type="ECO:0000313" key="3">
    <source>
        <dbReference type="Proteomes" id="UP001209540"/>
    </source>
</evidence>
<sequence>MYDFEQWITCEPNKSICTTLTTIIKNFKDEFPYIRNWDRTVTTVTRDVFYNLKKKYKMERLSAQELEEKAQASRAASRMADIRKKRVDIRKKKKKEKNSKNLEKKHHFRDGTEEREVPRVPKWWAPYY</sequence>
<gene>
    <name evidence="2" type="ORF">BDA99DRAFT_544570</name>
</gene>
<name>A0AAD5P715_9FUNG</name>
<comment type="caution">
    <text evidence="2">The sequence shown here is derived from an EMBL/GenBank/DDBJ whole genome shotgun (WGS) entry which is preliminary data.</text>
</comment>
<protein>
    <submittedName>
        <fullName evidence="2">Uncharacterized protein</fullName>
    </submittedName>
</protein>
<accession>A0AAD5P715</accession>